<proteinExistence type="predicted"/>
<evidence type="ECO:0000313" key="1">
    <source>
        <dbReference type="EMBL" id="CAD2200906.1"/>
    </source>
</evidence>
<dbReference type="EMBL" id="CAJEWN010001921">
    <property type="protein sequence ID" value="CAD2200906.1"/>
    <property type="molecule type" value="Genomic_DNA"/>
</dbReference>
<sequence>MTTKTTKNNLPPHPNNCLKNIILFRKRPFRVFVVIFQSIDKILGRYSDHSNPNALGPSFKVPHSKGGLQRQKQTNNYINYFFTYVSPASTTNTHTLAQFYGC</sequence>
<accession>A0A6V7XNK4</accession>
<reference evidence="1 2" key="1">
    <citation type="submission" date="2020-08" db="EMBL/GenBank/DDBJ databases">
        <authorList>
            <person name="Koutsovoulos G."/>
            <person name="Danchin GJ E."/>
        </authorList>
    </citation>
    <scope>NUCLEOTIDE SEQUENCE [LARGE SCALE GENOMIC DNA]</scope>
</reference>
<gene>
    <name evidence="1" type="ORF">MENT_LOCUS54412</name>
</gene>
<comment type="caution">
    <text evidence="1">The sequence shown here is derived from an EMBL/GenBank/DDBJ whole genome shotgun (WGS) entry which is preliminary data.</text>
</comment>
<organism evidence="1 2">
    <name type="scientific">Meloidogyne enterolobii</name>
    <name type="common">Root-knot nematode worm</name>
    <name type="synonym">Meloidogyne mayaguensis</name>
    <dbReference type="NCBI Taxonomy" id="390850"/>
    <lineage>
        <taxon>Eukaryota</taxon>
        <taxon>Metazoa</taxon>
        <taxon>Ecdysozoa</taxon>
        <taxon>Nematoda</taxon>
        <taxon>Chromadorea</taxon>
        <taxon>Rhabditida</taxon>
        <taxon>Tylenchina</taxon>
        <taxon>Tylenchomorpha</taxon>
        <taxon>Tylenchoidea</taxon>
        <taxon>Meloidogynidae</taxon>
        <taxon>Meloidogyninae</taxon>
        <taxon>Meloidogyne</taxon>
    </lineage>
</organism>
<evidence type="ECO:0000313" key="2">
    <source>
        <dbReference type="Proteomes" id="UP000580250"/>
    </source>
</evidence>
<dbReference type="AlphaFoldDB" id="A0A6V7XNK4"/>
<protein>
    <submittedName>
        <fullName evidence="1">Uncharacterized protein</fullName>
    </submittedName>
</protein>
<dbReference type="Proteomes" id="UP000580250">
    <property type="component" value="Unassembled WGS sequence"/>
</dbReference>
<name>A0A6V7XNK4_MELEN</name>